<name>A0ABQ3F2D5_9ACTN</name>
<sequence length="145" mass="15703">MQRMITMYAWPSTADGPDALPMVHFTTDEQTSGEVTPDGTPVWMFDGAIRDGGWAEFADFEAWSTPATDWQAFYRREDDLLAVTGPGSCEGWYQGKLGADKEWVAAAADQRSVVLLAAPVQHPSLYGYAVEAGAGFALLVPLAVI</sequence>
<evidence type="ECO:0000313" key="1">
    <source>
        <dbReference type="EMBL" id="GHB73845.1"/>
    </source>
</evidence>
<gene>
    <name evidence="1" type="ORF">GCM10010347_50070</name>
</gene>
<dbReference type="Proteomes" id="UP000642673">
    <property type="component" value="Unassembled WGS sequence"/>
</dbReference>
<comment type="caution">
    <text evidence="1">The sequence shown here is derived from an EMBL/GenBank/DDBJ whole genome shotgun (WGS) entry which is preliminary data.</text>
</comment>
<dbReference type="EMBL" id="BMVP01000012">
    <property type="protein sequence ID" value="GHB73845.1"/>
    <property type="molecule type" value="Genomic_DNA"/>
</dbReference>
<reference evidence="2" key="1">
    <citation type="journal article" date="2019" name="Int. J. Syst. Evol. Microbiol.">
        <title>The Global Catalogue of Microorganisms (GCM) 10K type strain sequencing project: providing services to taxonomists for standard genome sequencing and annotation.</title>
        <authorList>
            <consortium name="The Broad Institute Genomics Platform"/>
            <consortium name="The Broad Institute Genome Sequencing Center for Infectious Disease"/>
            <person name="Wu L."/>
            <person name="Ma J."/>
        </authorList>
    </citation>
    <scope>NUCLEOTIDE SEQUENCE [LARGE SCALE GENOMIC DNA]</scope>
    <source>
        <strain evidence="2">JCM 4738</strain>
    </source>
</reference>
<proteinExistence type="predicted"/>
<evidence type="ECO:0000313" key="2">
    <source>
        <dbReference type="Proteomes" id="UP000642673"/>
    </source>
</evidence>
<protein>
    <submittedName>
        <fullName evidence="1">Uncharacterized protein</fullName>
    </submittedName>
</protein>
<accession>A0ABQ3F2D5</accession>
<keyword evidence="2" id="KW-1185">Reference proteome</keyword>
<organism evidence="1 2">
    <name type="scientific">Streptomyces cirratus</name>
    <dbReference type="NCBI Taxonomy" id="68187"/>
    <lineage>
        <taxon>Bacteria</taxon>
        <taxon>Bacillati</taxon>
        <taxon>Actinomycetota</taxon>
        <taxon>Actinomycetes</taxon>
        <taxon>Kitasatosporales</taxon>
        <taxon>Streptomycetaceae</taxon>
        <taxon>Streptomyces</taxon>
    </lineage>
</organism>